<sequence length="73" mass="7877">MNEAALDWGALVAATFGAVVAAYLIGAWLAETVWGPRNILLPATLILAVPCARALRQRNVLRTQLRKLSECTS</sequence>
<evidence type="ECO:0000313" key="3">
    <source>
        <dbReference type="Proteomes" id="UP001595900"/>
    </source>
</evidence>
<dbReference type="Proteomes" id="UP001595900">
    <property type="component" value="Unassembled WGS sequence"/>
</dbReference>
<comment type="caution">
    <text evidence="2">The sequence shown here is derived from an EMBL/GenBank/DDBJ whole genome shotgun (WGS) entry which is preliminary data.</text>
</comment>
<evidence type="ECO:0000313" key="2">
    <source>
        <dbReference type="EMBL" id="MFC4241837.1"/>
    </source>
</evidence>
<protein>
    <submittedName>
        <fullName evidence="2">Uncharacterized protein</fullName>
    </submittedName>
</protein>
<gene>
    <name evidence="2" type="ORF">ACFOYW_00510</name>
</gene>
<proteinExistence type="predicted"/>
<keyword evidence="3" id="KW-1185">Reference proteome</keyword>
<keyword evidence="1" id="KW-1133">Transmembrane helix</keyword>
<feature type="transmembrane region" description="Helical" evidence="1">
    <location>
        <begin position="39"/>
        <end position="56"/>
    </location>
</feature>
<feature type="transmembrane region" description="Helical" evidence="1">
    <location>
        <begin position="7"/>
        <end position="27"/>
    </location>
</feature>
<reference evidence="3" key="1">
    <citation type="journal article" date="2019" name="Int. J. Syst. Evol. Microbiol.">
        <title>The Global Catalogue of Microorganisms (GCM) 10K type strain sequencing project: providing services to taxonomists for standard genome sequencing and annotation.</title>
        <authorList>
            <consortium name="The Broad Institute Genomics Platform"/>
            <consortium name="The Broad Institute Genome Sequencing Center for Infectious Disease"/>
            <person name="Wu L."/>
            <person name="Ma J."/>
        </authorList>
    </citation>
    <scope>NUCLEOTIDE SEQUENCE [LARGE SCALE GENOMIC DNA]</scope>
    <source>
        <strain evidence="3">CGMCC 1.10363</strain>
    </source>
</reference>
<evidence type="ECO:0000256" key="1">
    <source>
        <dbReference type="SAM" id="Phobius"/>
    </source>
</evidence>
<accession>A0ABV8Q056</accession>
<dbReference type="EMBL" id="JBHSCN010000002">
    <property type="protein sequence ID" value="MFC4241837.1"/>
    <property type="molecule type" value="Genomic_DNA"/>
</dbReference>
<keyword evidence="1" id="KW-0472">Membrane</keyword>
<name>A0ABV8Q056_9MICO</name>
<organism evidence="2 3">
    <name type="scientific">Gryllotalpicola reticulitermitis</name>
    <dbReference type="NCBI Taxonomy" id="1184153"/>
    <lineage>
        <taxon>Bacteria</taxon>
        <taxon>Bacillati</taxon>
        <taxon>Actinomycetota</taxon>
        <taxon>Actinomycetes</taxon>
        <taxon>Micrococcales</taxon>
        <taxon>Microbacteriaceae</taxon>
        <taxon>Gryllotalpicola</taxon>
    </lineage>
</organism>
<dbReference type="RefSeq" id="WP_390226590.1">
    <property type="nucleotide sequence ID" value="NZ_JBHSCN010000002.1"/>
</dbReference>
<keyword evidence="1" id="KW-0812">Transmembrane</keyword>